<comment type="caution">
    <text evidence="9">The sequence shown here is derived from an EMBL/GenBank/DDBJ whole genome shotgun (WGS) entry which is preliminary data.</text>
</comment>
<dbReference type="InterPro" id="IPR036259">
    <property type="entry name" value="MFS_trans_sf"/>
</dbReference>
<dbReference type="EMBL" id="SNZR01000011">
    <property type="protein sequence ID" value="TDR93875.1"/>
    <property type="molecule type" value="Genomic_DNA"/>
</dbReference>
<dbReference type="GO" id="GO:0022857">
    <property type="term" value="F:transmembrane transporter activity"/>
    <property type="evidence" value="ECO:0007669"/>
    <property type="project" value="InterPro"/>
</dbReference>
<feature type="transmembrane region" description="Helical" evidence="7">
    <location>
        <begin position="212"/>
        <end position="229"/>
    </location>
</feature>
<feature type="transmembrane region" description="Helical" evidence="7">
    <location>
        <begin position="88"/>
        <end position="114"/>
    </location>
</feature>
<feature type="transmembrane region" description="Helical" evidence="7">
    <location>
        <begin position="275"/>
        <end position="301"/>
    </location>
</feature>
<reference evidence="9 10" key="1">
    <citation type="submission" date="2019-03" db="EMBL/GenBank/DDBJ databases">
        <title>Genomic Encyclopedia of Type Strains, Phase IV (KMG-IV): sequencing the most valuable type-strain genomes for metagenomic binning, comparative biology and taxonomic classification.</title>
        <authorList>
            <person name="Goeker M."/>
        </authorList>
    </citation>
    <scope>NUCLEOTIDE SEQUENCE [LARGE SCALE GENOMIC DNA]</scope>
    <source>
        <strain evidence="9 10">DSM 25903</strain>
    </source>
</reference>
<evidence type="ECO:0000256" key="2">
    <source>
        <dbReference type="ARBA" id="ARBA00022448"/>
    </source>
</evidence>
<organism evidence="9 10">
    <name type="scientific">Enterovirga rhinocerotis</name>
    <dbReference type="NCBI Taxonomy" id="1339210"/>
    <lineage>
        <taxon>Bacteria</taxon>
        <taxon>Pseudomonadati</taxon>
        <taxon>Pseudomonadota</taxon>
        <taxon>Alphaproteobacteria</taxon>
        <taxon>Hyphomicrobiales</taxon>
        <taxon>Methylobacteriaceae</taxon>
        <taxon>Enterovirga</taxon>
    </lineage>
</organism>
<feature type="transmembrane region" description="Helical" evidence="7">
    <location>
        <begin position="447"/>
        <end position="469"/>
    </location>
</feature>
<feature type="transmembrane region" description="Helical" evidence="7">
    <location>
        <begin position="173"/>
        <end position="191"/>
    </location>
</feature>
<dbReference type="PANTHER" id="PTHR23501:SF197">
    <property type="entry name" value="COMD"/>
    <property type="match status" value="1"/>
</dbReference>
<evidence type="ECO:0000256" key="7">
    <source>
        <dbReference type="SAM" id="Phobius"/>
    </source>
</evidence>
<feature type="transmembrane region" description="Helical" evidence="7">
    <location>
        <begin position="342"/>
        <end position="361"/>
    </location>
</feature>
<name>A0A4R7C970_9HYPH</name>
<dbReference type="PRINTS" id="PR01036">
    <property type="entry name" value="TCRTETB"/>
</dbReference>
<evidence type="ECO:0000256" key="1">
    <source>
        <dbReference type="ARBA" id="ARBA00004651"/>
    </source>
</evidence>
<feature type="transmembrane region" description="Helical" evidence="7">
    <location>
        <begin position="145"/>
        <end position="167"/>
    </location>
</feature>
<feature type="transmembrane region" description="Helical" evidence="7">
    <location>
        <begin position="235"/>
        <end position="254"/>
    </location>
</feature>
<keyword evidence="6 7" id="KW-0472">Membrane</keyword>
<dbReference type="PANTHER" id="PTHR23501">
    <property type="entry name" value="MAJOR FACILITATOR SUPERFAMILY"/>
    <property type="match status" value="1"/>
</dbReference>
<keyword evidence="4 7" id="KW-0812">Transmembrane</keyword>
<proteinExistence type="predicted"/>
<dbReference type="SUPFAM" id="SSF103473">
    <property type="entry name" value="MFS general substrate transporter"/>
    <property type="match status" value="1"/>
</dbReference>
<protein>
    <submittedName>
        <fullName evidence="9">EmrB/QacA subfamily drug resistance transporter</fullName>
    </submittedName>
</protein>
<keyword evidence="2" id="KW-0813">Transport</keyword>
<dbReference type="GO" id="GO:0005886">
    <property type="term" value="C:plasma membrane"/>
    <property type="evidence" value="ECO:0007669"/>
    <property type="project" value="UniProtKB-SubCell"/>
</dbReference>
<feature type="transmembrane region" description="Helical" evidence="7">
    <location>
        <begin position="313"/>
        <end position="330"/>
    </location>
</feature>
<keyword evidence="3" id="KW-1003">Cell membrane</keyword>
<dbReference type="OrthoDB" id="9812221at2"/>
<feature type="transmembrane region" description="Helical" evidence="7">
    <location>
        <begin position="414"/>
        <end position="435"/>
    </location>
</feature>
<dbReference type="InterPro" id="IPR020846">
    <property type="entry name" value="MFS_dom"/>
</dbReference>
<evidence type="ECO:0000259" key="8">
    <source>
        <dbReference type="PROSITE" id="PS50850"/>
    </source>
</evidence>
<keyword evidence="5 7" id="KW-1133">Transmembrane helix</keyword>
<dbReference type="Proteomes" id="UP000295122">
    <property type="component" value="Unassembled WGS sequence"/>
</dbReference>
<keyword evidence="10" id="KW-1185">Reference proteome</keyword>
<feature type="transmembrane region" description="Helical" evidence="7">
    <location>
        <begin position="56"/>
        <end position="76"/>
    </location>
</feature>
<dbReference type="CDD" id="cd17502">
    <property type="entry name" value="MFS_Azr1_MDR_like"/>
    <property type="match status" value="1"/>
</dbReference>
<comment type="subcellular location">
    <subcellularLocation>
        <location evidence="1">Cell membrane</location>
        <topology evidence="1">Multi-pass membrane protein</topology>
    </subcellularLocation>
</comment>
<feature type="domain" description="Major facilitator superfamily (MFS) profile" evidence="8">
    <location>
        <begin position="22"/>
        <end position="473"/>
    </location>
</feature>
<feature type="transmembrane region" description="Helical" evidence="7">
    <location>
        <begin position="21"/>
        <end position="44"/>
    </location>
</feature>
<evidence type="ECO:0000313" key="10">
    <source>
        <dbReference type="Proteomes" id="UP000295122"/>
    </source>
</evidence>
<dbReference type="RefSeq" id="WP_133768835.1">
    <property type="nucleotide sequence ID" value="NZ_SNZR01000011.1"/>
</dbReference>
<evidence type="ECO:0000256" key="3">
    <source>
        <dbReference type="ARBA" id="ARBA00022475"/>
    </source>
</evidence>
<dbReference type="Gene3D" id="1.20.1250.20">
    <property type="entry name" value="MFS general substrate transporter like domains"/>
    <property type="match status" value="1"/>
</dbReference>
<dbReference type="PROSITE" id="PS50850">
    <property type="entry name" value="MFS"/>
    <property type="match status" value="1"/>
</dbReference>
<dbReference type="FunFam" id="1.20.1720.10:FF:000004">
    <property type="entry name" value="EmrB/QacA family drug resistance transporter"/>
    <property type="match status" value="1"/>
</dbReference>
<feature type="transmembrane region" description="Helical" evidence="7">
    <location>
        <begin position="373"/>
        <end position="393"/>
    </location>
</feature>
<dbReference type="AlphaFoldDB" id="A0A4R7C970"/>
<dbReference type="Pfam" id="PF07690">
    <property type="entry name" value="MFS_1"/>
    <property type="match status" value="1"/>
</dbReference>
<evidence type="ECO:0000313" key="9">
    <source>
        <dbReference type="EMBL" id="TDR93875.1"/>
    </source>
</evidence>
<dbReference type="Gene3D" id="1.20.1720.10">
    <property type="entry name" value="Multidrug resistance protein D"/>
    <property type="match status" value="1"/>
</dbReference>
<dbReference type="InterPro" id="IPR011701">
    <property type="entry name" value="MFS"/>
</dbReference>
<feature type="transmembrane region" description="Helical" evidence="7">
    <location>
        <begin position="120"/>
        <end position="138"/>
    </location>
</feature>
<sequence length="487" mass="51098">MGTDAGPGSARQPLTQADIRSVFIGMMLAMFLSALDGTIVATAMPTIGRELGDVQHLPWIVTAYLLASTIATPLYGKFADMHGRRVTMLVAVAVFIIGSIACALAPSLLTLALARGVQGLGGGGLIALAQTIIADLVTPRERGRYQAYFGGVFAAASVLGPVLGGFFAQMLHWSLIFWINLPLGLFAFWLINDKLKRLPRRERQHRLDLPGAVLLVGATTSLMLMMNWGGHDYAWLSPQVLGLAAVSLLAWIGFFARLATAHEPLIPLAILADRVVAAATFSGALCVGTYVGLSIMVPIFFETSLGLSARQSGLALIPFMIGVPIGATISGRTMAVVANYKAVPTAGLALSVLCFAAFALLAGDEHFWLCEVLLAGTAFGIGTVFPVVTVALQNAAPIHHLGTATATMNFMRQLAGAIIVAIFGAIALGGGGLAVEGFERRGAVDAAAFRIVFFIAVGMLAAALAIFALMEQRPLRDTAPPEERSGS</sequence>
<accession>A0A4R7C970</accession>
<evidence type="ECO:0000256" key="6">
    <source>
        <dbReference type="ARBA" id="ARBA00023136"/>
    </source>
</evidence>
<evidence type="ECO:0000256" key="4">
    <source>
        <dbReference type="ARBA" id="ARBA00022692"/>
    </source>
</evidence>
<gene>
    <name evidence="9" type="ORF">EV668_1144</name>
</gene>
<evidence type="ECO:0000256" key="5">
    <source>
        <dbReference type="ARBA" id="ARBA00022989"/>
    </source>
</evidence>